<comment type="caution">
    <text evidence="3">The sequence shown here is derived from an EMBL/GenBank/DDBJ whole genome shotgun (WGS) entry which is preliminary data.</text>
</comment>
<evidence type="ECO:0000259" key="2">
    <source>
        <dbReference type="Pfam" id="PF07811"/>
    </source>
</evidence>
<keyword evidence="1" id="KW-0472">Membrane</keyword>
<dbReference type="OrthoDB" id="3260904at2"/>
<proteinExistence type="predicted"/>
<sequence length="140" mass="14384">MARPAARARGSMSLELVLMTPVLIILFLFLVLVGRLVNVQSQLDGAARDGARAATVARNEGDAQTFAIQAVNESIAGTSFCVGGAAQTAVDTALFAPGGQVTVTVTCTTDLTGLGLVPFAGDPVRTGTASAPVDTYRRMD</sequence>
<dbReference type="AlphaFoldDB" id="A0A3N1D986"/>
<dbReference type="RefSeq" id="WP_123669099.1">
    <property type="nucleotide sequence ID" value="NZ_RJKE01000001.1"/>
</dbReference>
<feature type="transmembrane region" description="Helical" evidence="1">
    <location>
        <begin position="12"/>
        <end position="33"/>
    </location>
</feature>
<name>A0A3N1D986_9ACTN</name>
<keyword evidence="4" id="KW-1185">Reference proteome</keyword>
<keyword evidence="1" id="KW-1133">Transmembrane helix</keyword>
<dbReference type="Pfam" id="PF07811">
    <property type="entry name" value="TadE"/>
    <property type="match status" value="1"/>
</dbReference>
<evidence type="ECO:0000313" key="3">
    <source>
        <dbReference type="EMBL" id="ROO90097.1"/>
    </source>
</evidence>
<feature type="domain" description="TadE-like" evidence="2">
    <location>
        <begin position="10"/>
        <end position="52"/>
    </location>
</feature>
<dbReference type="Proteomes" id="UP000272400">
    <property type="component" value="Unassembled WGS sequence"/>
</dbReference>
<keyword evidence="1" id="KW-0812">Transmembrane</keyword>
<reference evidence="3 4" key="1">
    <citation type="submission" date="2018-11" db="EMBL/GenBank/DDBJ databases">
        <title>Sequencing the genomes of 1000 actinobacteria strains.</title>
        <authorList>
            <person name="Klenk H.-P."/>
        </authorList>
    </citation>
    <scope>NUCLEOTIDE SEQUENCE [LARGE SCALE GENOMIC DNA]</scope>
    <source>
        <strain evidence="3 4">DSM 44254</strain>
    </source>
</reference>
<evidence type="ECO:0000256" key="1">
    <source>
        <dbReference type="SAM" id="Phobius"/>
    </source>
</evidence>
<organism evidence="3 4">
    <name type="scientific">Actinocorallia herbida</name>
    <dbReference type="NCBI Taxonomy" id="58109"/>
    <lineage>
        <taxon>Bacteria</taxon>
        <taxon>Bacillati</taxon>
        <taxon>Actinomycetota</taxon>
        <taxon>Actinomycetes</taxon>
        <taxon>Streptosporangiales</taxon>
        <taxon>Thermomonosporaceae</taxon>
        <taxon>Actinocorallia</taxon>
    </lineage>
</organism>
<dbReference type="EMBL" id="RJKE01000001">
    <property type="protein sequence ID" value="ROO90097.1"/>
    <property type="molecule type" value="Genomic_DNA"/>
</dbReference>
<protein>
    <submittedName>
        <fullName evidence="3">Flp pilus assembly protein TadG</fullName>
    </submittedName>
</protein>
<gene>
    <name evidence="3" type="ORF">EDD29_7813</name>
</gene>
<accession>A0A3N1D986</accession>
<evidence type="ECO:0000313" key="4">
    <source>
        <dbReference type="Proteomes" id="UP000272400"/>
    </source>
</evidence>
<dbReference type="InterPro" id="IPR012495">
    <property type="entry name" value="TadE-like_dom"/>
</dbReference>